<feature type="transmembrane region" description="Helical" evidence="5">
    <location>
        <begin position="232"/>
        <end position="256"/>
    </location>
</feature>
<keyword evidence="4 5" id="KW-0472">Membrane</keyword>
<gene>
    <name evidence="7" type="ORF">ElyMa_006128500</name>
</gene>
<keyword evidence="2 5" id="KW-0812">Transmembrane</keyword>
<feature type="transmembrane region" description="Helical" evidence="5">
    <location>
        <begin position="326"/>
        <end position="346"/>
    </location>
</feature>
<evidence type="ECO:0000256" key="5">
    <source>
        <dbReference type="SAM" id="Phobius"/>
    </source>
</evidence>
<organism evidence="7 8">
    <name type="scientific">Elysia marginata</name>
    <dbReference type="NCBI Taxonomy" id="1093978"/>
    <lineage>
        <taxon>Eukaryota</taxon>
        <taxon>Metazoa</taxon>
        <taxon>Spiralia</taxon>
        <taxon>Lophotrochozoa</taxon>
        <taxon>Mollusca</taxon>
        <taxon>Gastropoda</taxon>
        <taxon>Heterobranchia</taxon>
        <taxon>Euthyneura</taxon>
        <taxon>Panpulmonata</taxon>
        <taxon>Sacoglossa</taxon>
        <taxon>Placobranchoidea</taxon>
        <taxon>Plakobranchidae</taxon>
        <taxon>Elysia</taxon>
    </lineage>
</organism>
<evidence type="ECO:0000256" key="3">
    <source>
        <dbReference type="ARBA" id="ARBA00022989"/>
    </source>
</evidence>
<evidence type="ECO:0000256" key="1">
    <source>
        <dbReference type="ARBA" id="ARBA00004370"/>
    </source>
</evidence>
<comment type="subcellular location">
    <subcellularLocation>
        <location evidence="1">Membrane</location>
    </subcellularLocation>
</comment>
<protein>
    <submittedName>
        <fullName evidence="7">FMRFamide receptor-like</fullName>
    </submittedName>
</protein>
<dbReference type="EMBL" id="BMAT01012316">
    <property type="protein sequence ID" value="GFR89598.1"/>
    <property type="molecule type" value="Genomic_DNA"/>
</dbReference>
<dbReference type="GO" id="GO:0004930">
    <property type="term" value="F:G protein-coupled receptor activity"/>
    <property type="evidence" value="ECO:0007669"/>
    <property type="project" value="InterPro"/>
</dbReference>
<evidence type="ECO:0000256" key="4">
    <source>
        <dbReference type="ARBA" id="ARBA00023136"/>
    </source>
</evidence>
<dbReference type="Gene3D" id="1.20.1070.10">
    <property type="entry name" value="Rhodopsin 7-helix transmembrane proteins"/>
    <property type="match status" value="1"/>
</dbReference>
<dbReference type="Pfam" id="PF00001">
    <property type="entry name" value="7tm_1"/>
    <property type="match status" value="1"/>
</dbReference>
<keyword evidence="8" id="KW-1185">Reference proteome</keyword>
<dbReference type="InterPro" id="IPR017452">
    <property type="entry name" value="GPCR_Rhodpsn_7TM"/>
</dbReference>
<keyword evidence="3 5" id="KW-1133">Transmembrane helix</keyword>
<dbReference type="InterPro" id="IPR052954">
    <property type="entry name" value="GPCR-Ligand_Int"/>
</dbReference>
<feature type="transmembrane region" description="Helical" evidence="5">
    <location>
        <begin position="84"/>
        <end position="105"/>
    </location>
</feature>
<evidence type="ECO:0000259" key="6">
    <source>
        <dbReference type="PROSITE" id="PS50262"/>
    </source>
</evidence>
<feature type="transmembrane region" description="Helical" evidence="5">
    <location>
        <begin position="137"/>
        <end position="164"/>
    </location>
</feature>
<sequence>MEDRVSQTIHFDPEDSSHLNSSVEETHYSVMVNFLNMTLLHQYESKRFRYLGFRSAQITLCVLGLIGNLGVILAWTAKRRGAPIVSLMTSLACWDLGLLATFMYYCVRNFKWWYSRQNLMFPPWSGSLYKMGYDASMYLAIVAFNCFVCASVFTVLAISVVRYIAVVRPLLVRGVCSRKRIKLLVSSIMFSSILMAFCFCFKFLCLSFSTALKTSRFCRFVFHNRRMFSYPSFITIGWLPWLGTIPVSILLVYQLTRIPKTHRVRRVGLFNNFVGCGTRRITMYVICMVFISAMTYPVAFNLFLAMEEAPSWDLGTKEALFLASDFLFILNSIAHIFLLCFGGTFFRSLLYDRMRWLCSTLCVFLQSLVQHFYENGTQDDSDLAASKDNCMDDPDSNNHISLSKDVSYSENRGVYSFIKGTEILTSKV</sequence>
<dbReference type="AlphaFoldDB" id="A0AAV4GXC8"/>
<feature type="transmembrane region" description="Helical" evidence="5">
    <location>
        <begin position="281"/>
        <end position="306"/>
    </location>
</feature>
<dbReference type="PANTHER" id="PTHR46641:SF2">
    <property type="entry name" value="FMRFAMIDE RECEPTOR"/>
    <property type="match status" value="1"/>
</dbReference>
<dbReference type="Proteomes" id="UP000762676">
    <property type="component" value="Unassembled WGS sequence"/>
</dbReference>
<dbReference type="InterPro" id="IPR000276">
    <property type="entry name" value="GPCR_Rhodpsn"/>
</dbReference>
<reference evidence="7 8" key="1">
    <citation type="journal article" date="2021" name="Elife">
        <title>Chloroplast acquisition without the gene transfer in kleptoplastic sea slugs, Plakobranchus ocellatus.</title>
        <authorList>
            <person name="Maeda T."/>
            <person name="Takahashi S."/>
            <person name="Yoshida T."/>
            <person name="Shimamura S."/>
            <person name="Takaki Y."/>
            <person name="Nagai Y."/>
            <person name="Toyoda A."/>
            <person name="Suzuki Y."/>
            <person name="Arimoto A."/>
            <person name="Ishii H."/>
            <person name="Satoh N."/>
            <person name="Nishiyama T."/>
            <person name="Hasebe M."/>
            <person name="Maruyama T."/>
            <person name="Minagawa J."/>
            <person name="Obokata J."/>
            <person name="Shigenobu S."/>
        </authorList>
    </citation>
    <scope>NUCLEOTIDE SEQUENCE [LARGE SCALE GENOMIC DNA]</scope>
</reference>
<dbReference type="GO" id="GO:0016020">
    <property type="term" value="C:membrane"/>
    <property type="evidence" value="ECO:0007669"/>
    <property type="project" value="UniProtKB-SubCell"/>
</dbReference>
<feature type="domain" description="G-protein coupled receptors family 1 profile" evidence="6">
    <location>
        <begin position="67"/>
        <end position="339"/>
    </location>
</feature>
<comment type="caution">
    <text evidence="7">The sequence shown here is derived from an EMBL/GenBank/DDBJ whole genome shotgun (WGS) entry which is preliminary data.</text>
</comment>
<evidence type="ECO:0000313" key="7">
    <source>
        <dbReference type="EMBL" id="GFR89598.1"/>
    </source>
</evidence>
<feature type="transmembrane region" description="Helical" evidence="5">
    <location>
        <begin position="56"/>
        <end position="77"/>
    </location>
</feature>
<name>A0AAV4GXC8_9GAST</name>
<proteinExistence type="predicted"/>
<feature type="transmembrane region" description="Helical" evidence="5">
    <location>
        <begin position="184"/>
        <end position="212"/>
    </location>
</feature>
<dbReference type="PANTHER" id="PTHR46641">
    <property type="entry name" value="FMRFAMIDE RECEPTOR-RELATED"/>
    <property type="match status" value="1"/>
</dbReference>
<evidence type="ECO:0000313" key="8">
    <source>
        <dbReference type="Proteomes" id="UP000762676"/>
    </source>
</evidence>
<keyword evidence="7" id="KW-0675">Receptor</keyword>
<evidence type="ECO:0000256" key="2">
    <source>
        <dbReference type="ARBA" id="ARBA00022692"/>
    </source>
</evidence>
<accession>A0AAV4GXC8</accession>
<dbReference type="PROSITE" id="PS50262">
    <property type="entry name" value="G_PROTEIN_RECEP_F1_2"/>
    <property type="match status" value="1"/>
</dbReference>
<dbReference type="SUPFAM" id="SSF81321">
    <property type="entry name" value="Family A G protein-coupled receptor-like"/>
    <property type="match status" value="1"/>
</dbReference>